<dbReference type="OrthoDB" id="2376984at2759"/>
<feature type="transmembrane region" description="Helical" evidence="11">
    <location>
        <begin position="305"/>
        <end position="328"/>
    </location>
</feature>
<keyword evidence="3" id="KW-0813">Transport</keyword>
<evidence type="ECO:0000256" key="11">
    <source>
        <dbReference type="SAM" id="Phobius"/>
    </source>
</evidence>
<reference evidence="13 14" key="1">
    <citation type="submission" date="2025-04" db="UniProtKB">
        <authorList>
            <consortium name="RefSeq"/>
        </authorList>
    </citation>
    <scope>IDENTIFICATION</scope>
    <source>
        <tissue evidence="13 14">Whole sample</tissue>
    </source>
</reference>
<keyword evidence="7 11" id="KW-1133">Transmembrane helix</keyword>
<dbReference type="PANTHER" id="PTHR21444">
    <property type="entry name" value="COILED-COIL DOMAIN-CONTAINING PROTEIN 180"/>
    <property type="match status" value="1"/>
</dbReference>
<name>A0A8B8EDT2_CRAVI</name>
<evidence type="ECO:0000256" key="1">
    <source>
        <dbReference type="ARBA" id="ARBA00004651"/>
    </source>
</evidence>
<keyword evidence="10" id="KW-0675">Receptor</keyword>
<dbReference type="PANTHER" id="PTHR21444:SF16">
    <property type="entry name" value="RECEPTOR FOR RETINOL UPTAKE STRA6"/>
    <property type="match status" value="1"/>
</dbReference>
<dbReference type="GO" id="GO:0005886">
    <property type="term" value="C:plasma membrane"/>
    <property type="evidence" value="ECO:0007669"/>
    <property type="project" value="UniProtKB-SubCell"/>
</dbReference>
<keyword evidence="8" id="KW-0683">Retinol-binding</keyword>
<dbReference type="AlphaFoldDB" id="A0A8B8EDT2"/>
<evidence type="ECO:0000256" key="10">
    <source>
        <dbReference type="ARBA" id="ARBA00023170"/>
    </source>
</evidence>
<feature type="transmembrane region" description="Helical" evidence="11">
    <location>
        <begin position="447"/>
        <end position="464"/>
    </location>
</feature>
<protein>
    <recommendedName>
        <fullName evidence="2">Receptor for retinol uptake STRA6</fullName>
    </recommendedName>
</protein>
<dbReference type="GO" id="GO:0038023">
    <property type="term" value="F:signaling receptor activity"/>
    <property type="evidence" value="ECO:0007669"/>
    <property type="project" value="InterPro"/>
</dbReference>
<dbReference type="GO" id="GO:0019841">
    <property type="term" value="F:retinol binding"/>
    <property type="evidence" value="ECO:0007669"/>
    <property type="project" value="UniProtKB-KW"/>
</dbReference>
<dbReference type="GO" id="GO:0016918">
    <property type="term" value="F:retinal binding"/>
    <property type="evidence" value="ECO:0007669"/>
    <property type="project" value="UniProtKB-KW"/>
</dbReference>
<gene>
    <name evidence="13 14" type="primary">LOC111133547</name>
</gene>
<feature type="transmembrane region" description="Helical" evidence="11">
    <location>
        <begin position="159"/>
        <end position="177"/>
    </location>
</feature>
<evidence type="ECO:0000256" key="5">
    <source>
        <dbReference type="ARBA" id="ARBA00022692"/>
    </source>
</evidence>
<evidence type="ECO:0000313" key="14">
    <source>
        <dbReference type="RefSeq" id="XP_022337727.1"/>
    </source>
</evidence>
<keyword evidence="9 11" id="KW-0472">Membrane</keyword>
<evidence type="ECO:0000313" key="12">
    <source>
        <dbReference type="Proteomes" id="UP000694844"/>
    </source>
</evidence>
<feature type="transmembrane region" description="Helical" evidence="11">
    <location>
        <begin position="368"/>
        <end position="390"/>
    </location>
</feature>
<accession>A0A8B8EDT2</accession>
<keyword evidence="4" id="KW-1003">Cell membrane</keyword>
<dbReference type="RefSeq" id="XP_022337727.1">
    <property type="nucleotide sequence ID" value="XM_022482019.1"/>
</dbReference>
<evidence type="ECO:0000256" key="4">
    <source>
        <dbReference type="ARBA" id="ARBA00022475"/>
    </source>
</evidence>
<evidence type="ECO:0000313" key="13">
    <source>
        <dbReference type="RefSeq" id="XP_022337726.1"/>
    </source>
</evidence>
<feature type="transmembrane region" description="Helical" evidence="11">
    <location>
        <begin position="514"/>
        <end position="532"/>
    </location>
</feature>
<dbReference type="InterPro" id="IPR026612">
    <property type="entry name" value="STRA6-like"/>
</dbReference>
<evidence type="ECO:0000256" key="8">
    <source>
        <dbReference type="ARBA" id="ARBA00023072"/>
    </source>
</evidence>
<sequence length="665" mass="75623">MNASNASVDTRYYYASEVVTNLQEAFRKAWAKETAKRYQGRCEEPIDRQNMYGSLLVPAALIITILFLSKLQAVQKVLHGSKIKRKPMGAFGSDRFSFAATFGALTYLCFEIAVKRHYVVRNANHGPFNVQILGAVVSIIVYTLDYFPLLVALADKTSLGDFLGTLYIWTMTSLYVIQRLGCYGVEGRQLVLFIQNIPIFMCMLFLSVSFPARLIASVRKQLTDRVGSSQEFSAQEVDSIRQTPQGRYVQNLLVIKPKGPPNSTTKTISENILLGYLREIFQKIRNQLTYKIIPDFRYSLRMMGVVVVGVQLIYMISAEVLLLLIPLLSNIISRIWERISLIKGVPESESVSENFTITVLFVTRDVAAAIQVCAILSALLAFCIGLLNIIHTLTSYRQYLMELYRGDNSHIPKRQNQNNTDIIVGSMQFAGYQIGFVIFAYMMQITIIFFSSFGLSLVFIVIKYKRAGPIQFVFSMIWPMVVFSILVRLLQILTAKFVFLQNNGRVMAVQHRQGYHLFLYFTFILDIIIGSMRCPYRLLKAVSVGSLTLARLDHSVLSREFETLDTGFRAYIGFLHFENVTSHPVFLTFVRLLLARPGEFETEKKLKASVKASVAEGGIHIAEIGGAFWRDNQLCRRTRAKHRWFLIYTLINNPQLQFLRRPAIG</sequence>
<evidence type="ECO:0000256" key="2">
    <source>
        <dbReference type="ARBA" id="ARBA00014411"/>
    </source>
</evidence>
<feature type="transmembrane region" description="Helical" evidence="11">
    <location>
        <begin position="55"/>
        <end position="74"/>
    </location>
</feature>
<dbReference type="GO" id="GO:0034632">
    <property type="term" value="F:retinol transmembrane transporter activity"/>
    <property type="evidence" value="ECO:0007669"/>
    <property type="project" value="InterPro"/>
</dbReference>
<evidence type="ECO:0000256" key="6">
    <source>
        <dbReference type="ARBA" id="ARBA00022893"/>
    </source>
</evidence>
<keyword evidence="5 11" id="KW-0812">Transmembrane</keyword>
<evidence type="ECO:0000256" key="9">
    <source>
        <dbReference type="ARBA" id="ARBA00023136"/>
    </source>
</evidence>
<keyword evidence="12" id="KW-1185">Reference proteome</keyword>
<dbReference type="Pfam" id="PF14752">
    <property type="entry name" value="RBP_receptor"/>
    <property type="match status" value="1"/>
</dbReference>
<dbReference type="GO" id="GO:0071939">
    <property type="term" value="P:vitamin A import into cell"/>
    <property type="evidence" value="ECO:0007669"/>
    <property type="project" value="TreeGrafter"/>
</dbReference>
<feature type="transmembrane region" description="Helical" evidence="11">
    <location>
        <begin position="476"/>
        <end position="494"/>
    </location>
</feature>
<dbReference type="Proteomes" id="UP000694844">
    <property type="component" value="Chromosome 5"/>
</dbReference>
<evidence type="ECO:0000256" key="7">
    <source>
        <dbReference type="ARBA" id="ARBA00022989"/>
    </source>
</evidence>
<evidence type="ECO:0000256" key="3">
    <source>
        <dbReference type="ARBA" id="ARBA00022448"/>
    </source>
</evidence>
<dbReference type="KEGG" id="cvn:111133547"/>
<proteinExistence type="predicted"/>
<feature type="transmembrane region" description="Helical" evidence="11">
    <location>
        <begin position="197"/>
        <end position="216"/>
    </location>
</feature>
<comment type="subcellular location">
    <subcellularLocation>
        <location evidence="1">Cell membrane</location>
        <topology evidence="1">Multi-pass membrane protein</topology>
    </subcellularLocation>
</comment>
<dbReference type="GeneID" id="111133547"/>
<organism evidence="12 13">
    <name type="scientific">Crassostrea virginica</name>
    <name type="common">Eastern oyster</name>
    <dbReference type="NCBI Taxonomy" id="6565"/>
    <lineage>
        <taxon>Eukaryota</taxon>
        <taxon>Metazoa</taxon>
        <taxon>Spiralia</taxon>
        <taxon>Lophotrochozoa</taxon>
        <taxon>Mollusca</taxon>
        <taxon>Bivalvia</taxon>
        <taxon>Autobranchia</taxon>
        <taxon>Pteriomorphia</taxon>
        <taxon>Ostreida</taxon>
        <taxon>Ostreoidea</taxon>
        <taxon>Ostreidae</taxon>
        <taxon>Crassostrea</taxon>
    </lineage>
</organism>
<feature type="transmembrane region" description="Helical" evidence="11">
    <location>
        <begin position="126"/>
        <end position="147"/>
    </location>
</feature>
<keyword evidence="6" id="KW-0845">Vitamin A</keyword>
<dbReference type="RefSeq" id="XP_022337726.1">
    <property type="nucleotide sequence ID" value="XM_022482018.1"/>
</dbReference>
<feature type="transmembrane region" description="Helical" evidence="11">
    <location>
        <begin position="95"/>
        <end position="114"/>
    </location>
</feature>